<dbReference type="PANTHER" id="PTHR34975:SF2">
    <property type="entry name" value="SPORE GERMINATION PROTEIN A2"/>
    <property type="match status" value="1"/>
</dbReference>
<evidence type="ECO:0000256" key="2">
    <source>
        <dbReference type="ARBA" id="ARBA00007998"/>
    </source>
</evidence>
<proteinExistence type="inferred from homology"/>
<dbReference type="RefSeq" id="WP_168907182.1">
    <property type="nucleotide sequence ID" value="NZ_CP051428.1"/>
</dbReference>
<dbReference type="GO" id="GO:0009847">
    <property type="term" value="P:spore germination"/>
    <property type="evidence" value="ECO:0007669"/>
    <property type="project" value="InterPro"/>
</dbReference>
<feature type="transmembrane region" description="Helical" evidence="8">
    <location>
        <begin position="180"/>
        <end position="203"/>
    </location>
</feature>
<feature type="transmembrane region" description="Helical" evidence="8">
    <location>
        <begin position="271"/>
        <end position="289"/>
    </location>
</feature>
<protein>
    <submittedName>
        <fullName evidence="9">Endospore germination permease</fullName>
    </submittedName>
</protein>
<reference evidence="9 10" key="1">
    <citation type="submission" date="2020-04" db="EMBL/GenBank/DDBJ databases">
        <title>Novel Paenibacillus strain UniB2 isolated from commercial digestive syrup.</title>
        <authorList>
            <person name="Thorat V."/>
            <person name="Kirdat K."/>
            <person name="Tiwarekar B."/>
            <person name="Yadav A."/>
        </authorList>
    </citation>
    <scope>NUCLEOTIDE SEQUENCE [LARGE SCALE GENOMIC DNA]</scope>
    <source>
        <strain evidence="9 10">UniB2</strain>
    </source>
</reference>
<name>A0A6H2GVW0_9BACL</name>
<dbReference type="Pfam" id="PF03845">
    <property type="entry name" value="Spore_permease"/>
    <property type="match status" value="1"/>
</dbReference>
<feature type="transmembrane region" description="Helical" evidence="8">
    <location>
        <begin position="12"/>
        <end position="35"/>
    </location>
</feature>
<evidence type="ECO:0000313" key="10">
    <source>
        <dbReference type="Proteomes" id="UP000502136"/>
    </source>
</evidence>
<evidence type="ECO:0000256" key="6">
    <source>
        <dbReference type="ARBA" id="ARBA00022989"/>
    </source>
</evidence>
<organism evidence="9 10">
    <name type="scientific">Paenibacillus albicereus</name>
    <dbReference type="NCBI Taxonomy" id="2726185"/>
    <lineage>
        <taxon>Bacteria</taxon>
        <taxon>Bacillati</taxon>
        <taxon>Bacillota</taxon>
        <taxon>Bacilli</taxon>
        <taxon>Bacillales</taxon>
        <taxon>Paenibacillaceae</taxon>
        <taxon>Paenibacillus</taxon>
    </lineage>
</organism>
<dbReference type="PANTHER" id="PTHR34975">
    <property type="entry name" value="SPORE GERMINATION PROTEIN A2"/>
    <property type="match status" value="1"/>
</dbReference>
<keyword evidence="4" id="KW-0309">Germination</keyword>
<evidence type="ECO:0000256" key="7">
    <source>
        <dbReference type="ARBA" id="ARBA00023136"/>
    </source>
</evidence>
<evidence type="ECO:0000313" key="9">
    <source>
        <dbReference type="EMBL" id="QJC51535.1"/>
    </source>
</evidence>
<evidence type="ECO:0000256" key="1">
    <source>
        <dbReference type="ARBA" id="ARBA00004141"/>
    </source>
</evidence>
<evidence type="ECO:0000256" key="5">
    <source>
        <dbReference type="ARBA" id="ARBA00022692"/>
    </source>
</evidence>
<dbReference type="KEGG" id="palr:HGI30_08215"/>
<keyword evidence="10" id="KW-1185">Reference proteome</keyword>
<evidence type="ECO:0000256" key="8">
    <source>
        <dbReference type="SAM" id="Phobius"/>
    </source>
</evidence>
<dbReference type="InterPro" id="IPR004761">
    <property type="entry name" value="Spore_GerAB"/>
</dbReference>
<comment type="subcellular location">
    <subcellularLocation>
        <location evidence="1">Membrane</location>
        <topology evidence="1">Multi-pass membrane protein</topology>
    </subcellularLocation>
</comment>
<feature type="transmembrane region" description="Helical" evidence="8">
    <location>
        <begin position="301"/>
        <end position="320"/>
    </location>
</feature>
<feature type="transmembrane region" description="Helical" evidence="8">
    <location>
        <begin position="82"/>
        <end position="103"/>
    </location>
</feature>
<dbReference type="Proteomes" id="UP000502136">
    <property type="component" value="Chromosome"/>
</dbReference>
<dbReference type="GO" id="GO:0016020">
    <property type="term" value="C:membrane"/>
    <property type="evidence" value="ECO:0007669"/>
    <property type="project" value="UniProtKB-SubCell"/>
</dbReference>
<feature type="transmembrane region" description="Helical" evidence="8">
    <location>
        <begin position="141"/>
        <end position="160"/>
    </location>
</feature>
<feature type="transmembrane region" description="Helical" evidence="8">
    <location>
        <begin position="41"/>
        <end position="61"/>
    </location>
</feature>
<sequence length="372" mass="41487">MNSNAVFGKLPAISILILSVGLANHVLIVPLILQVASRDSWMSPLLVCLIGLLWVTFPLFGTMKRLDEPFWSVVDRVMGKKAAWLLKAPILLLLVCVAFNTLVDSVSWSKTTYLPLTPNYVFALAMLGVSLYAVSKGLRTIAFTSAILLPFVLLLGDFVMSANMPHKDYHYLKPFLEEGWMPVLAGAALCACTMLEINTLVLFQHHVRNKFKLPQLLLLMLCLVLLTLGPLTGAIVQFGPDEAAKMRYPAFSQWRLVQIGKFVEHLDFFAIYQWLSGSLIRISLSLYLVKEMLGISKPKASAWYGWTFLAGLTPLVQFVTDHMVPYRKVMSLYFPISGLVVLIVSLAGWLIAVLAAKPRKDAPRRQPQEQAP</sequence>
<evidence type="ECO:0000256" key="3">
    <source>
        <dbReference type="ARBA" id="ARBA00022448"/>
    </source>
</evidence>
<dbReference type="NCBIfam" id="TIGR00912">
    <property type="entry name" value="2A0309"/>
    <property type="match status" value="1"/>
</dbReference>
<comment type="similarity">
    <text evidence="2">Belongs to the amino acid-polyamine-organocation (APC) superfamily. Spore germination protein (SGP) (TC 2.A.3.9) family.</text>
</comment>
<feature type="transmembrane region" description="Helical" evidence="8">
    <location>
        <begin position="115"/>
        <end position="134"/>
    </location>
</feature>
<feature type="transmembrane region" description="Helical" evidence="8">
    <location>
        <begin position="332"/>
        <end position="356"/>
    </location>
</feature>
<gene>
    <name evidence="9" type="ORF">HGI30_08215</name>
</gene>
<keyword evidence="5 8" id="KW-0812">Transmembrane</keyword>
<dbReference type="EMBL" id="CP051428">
    <property type="protein sequence ID" value="QJC51535.1"/>
    <property type="molecule type" value="Genomic_DNA"/>
</dbReference>
<feature type="transmembrane region" description="Helical" evidence="8">
    <location>
        <begin position="215"/>
        <end position="238"/>
    </location>
</feature>
<evidence type="ECO:0000256" key="4">
    <source>
        <dbReference type="ARBA" id="ARBA00022544"/>
    </source>
</evidence>
<dbReference type="AlphaFoldDB" id="A0A6H2GVW0"/>
<keyword evidence="6 8" id="KW-1133">Transmembrane helix</keyword>
<accession>A0A6H2GVW0</accession>
<keyword evidence="3" id="KW-0813">Transport</keyword>
<keyword evidence="7 8" id="KW-0472">Membrane</keyword>